<feature type="region of interest" description="Disordered" evidence="6">
    <location>
        <begin position="1649"/>
        <end position="1677"/>
    </location>
</feature>
<sequence>MTVEYEPKSPEALLKISPVKVEDEASYKCEITYLEVRENCDVVQIIKLSTLVVPESVRILGVDGVTMANTSMLGPHDEGTQIELICEANAGRPTPKVYWYNGTKQLNALYSSHEDGDGLGTGTSKLQFTLSRGDLAAKFECKVESEALEEPIITWLRADVHVKPTKMELIGPKNQVDQGSIVSLVCNVFGARPPAEIKWFNNSEPMGESLVEQNHLKTPFVTKVLQNTDDTYTTQSILKFRASRYENGNAFHCYAENAVIRSQKETSLHELTLVEVYYPPVVTVSPEKIVTNETADILLLCSYVSNPMKLDGVVWAKNGKNITLNQDKYDGGTIENPPLIIKNVSREDMGEYTCTCKNVVGSEESGQSLYLDVEYPPSVEVIITPSNPVKERDQSDVTVECEVISGNPSNLTSVRWYLGTDMLMQLPYCNYTYNENGEPIGNGGKFCDVNATVLSLENVAQSMAGNYTCQGMNVAGWGPESEPSELIVYYPPSPAKLRFMPSKVIKTAAVTLECSVDSPGRPENITYLWYRGTYQVPDITTPNWTITPVLLETKSNFTCAAINEGGQSENATVYIDVSAPPAFIQNLIPYQGVLMNLKNISLTCRVECSPLCGITWFKDGHKLNLHNNPLYYETKANFPPDLRKNDFESVESTLIWNMTAWPGEMLDRTAPNSNYTCQSTPNGIGPGVNSTIEIAVDYPPENLTVSSKVVSVIENHKPDKVVCQGKGHPTLNYLWRRDGTTEPLSKTNILNLGIVPRSASGKYICEANNKYGTETTNVYLNVQYAPSCTIETVEYDGVSTLECTAHANPQDVTFTWKIKGDNDTLEGSLMSQKGVKGYLKLDPNVESFRTYQCFVNNSVGISAPCERDVTAYQEQSSQIGVPGVAPWWRQLINENLLILIAIIVGIIVFVIIVCIIIILVCKRKRANNKYTNAVEMEERENPDGQSPDTSATKWPLKPGVLLHVNKMHNFNMGQLKTVSLGYKTTSVVSMGNRTPLYKRSKNKVYARLERFKELLGFGDRDSSLPFGVYRGSAGVVTFKKFKDTASPSESGATMVSRKRKKPGDAPNPSSIADKGGLGAAPPGGGLADPLTDPDKGFYENLPFHGMQNPPNKVAISTKPNRMLVFVFFLFFRFRFHFIISQPISVISPIVQDGPSSLQYQRNPSNSATTARIHRNKSFHGFENYGVQPQVFYPSYPNLQFIPSIFYNLPRNFNQHTGSYTVGSIRTNPQFSYCNRVQSFGNLPFYANPFMITNPYNQRVVGRSEHRLDVRRTASGINLSAPEQTQSTRNSIKTKPKQCKSSSKRFNSLDLKKHKCYSPTFYSMRCKKHAKKRSIIYAVPKHKLQPEYQDLSDSIQFLEENHKNAINDTPKPAPRCSKHNKQETIYANVSKSISNNSQDLNESNNSWENADPEISTTQVLVHDSSVAPNLSEVKNCDQKPKAICRHEKSKEITASLNGSSTDFKSLKITKVTPMQKVSPNCIKPKTESPKGALHMQLQAKMLASARKTLNSSPLMLNSTTLIQKALSQTSLNQSNTSLDKIPSSPQTKQPNESETKDPEKPLKDVPEMPLLETQKWNTHNTTNNNKKVFSLMFVCCLITNILTDLQNAFYTLTNPHLKQISGATDLHHHHQYSATIPHQKHIKLIPRSLFQDQQQQQHEQQQVNKSKSFSSRSKPKKHFQIPLQKCHSFKFQTAESYFQPIKNIHEENFMRNGYISDLGPNYPETEARHHHHLHHHHSNSHQHYHSSKRDKQKLNGGPLVLRRPGDYHENVQFPDNVSKSVQLQYPQPVLAARNSTSSSSTSAAAAGPRPNGIVYADLDMSKQSKKSCKKDGKNTLPKTQKVKTKTEYATLQFNDVGQEIDV</sequence>
<feature type="region of interest" description="Disordered" evidence="6">
    <location>
        <begin position="1532"/>
        <end position="1565"/>
    </location>
</feature>
<evidence type="ECO:0000256" key="1">
    <source>
        <dbReference type="ARBA" id="ARBA00004479"/>
    </source>
</evidence>
<comment type="subcellular location">
    <subcellularLocation>
        <location evidence="1">Membrane</location>
        <topology evidence="1">Single-pass type I membrane protein</topology>
    </subcellularLocation>
</comment>
<feature type="domain" description="Ig-like" evidence="8">
    <location>
        <begin position="581"/>
        <end position="693"/>
    </location>
</feature>
<evidence type="ECO:0000313" key="10">
    <source>
        <dbReference type="RefSeq" id="XP_017770206.1"/>
    </source>
</evidence>
<feature type="region of interest" description="Disordered" evidence="6">
    <location>
        <begin position="1721"/>
        <end position="1756"/>
    </location>
</feature>
<dbReference type="Gene3D" id="2.60.40.10">
    <property type="entry name" value="Immunoglobulins"/>
    <property type="match status" value="8"/>
</dbReference>
<dbReference type="PANTHER" id="PTHR11640">
    <property type="entry name" value="NEPHRIN"/>
    <property type="match status" value="1"/>
</dbReference>
<dbReference type="RefSeq" id="XP_017770206.1">
    <property type="nucleotide sequence ID" value="XM_017914717.1"/>
</dbReference>
<feature type="transmembrane region" description="Helical" evidence="7">
    <location>
        <begin position="896"/>
        <end position="921"/>
    </location>
</feature>
<feature type="compositionally biased region" description="Gly residues" evidence="6">
    <location>
        <begin position="1075"/>
        <end position="1086"/>
    </location>
</feature>
<evidence type="ECO:0000313" key="9">
    <source>
        <dbReference type="Proteomes" id="UP000695000"/>
    </source>
</evidence>
<dbReference type="PANTHER" id="PTHR11640:SF31">
    <property type="entry name" value="IRREGULAR CHIASM C-ROUGHEST PROTEIN-RELATED"/>
    <property type="match status" value="1"/>
</dbReference>
<feature type="domain" description="Ig-like" evidence="8">
    <location>
        <begin position="377"/>
        <end position="487"/>
    </location>
</feature>
<dbReference type="Proteomes" id="UP000695000">
    <property type="component" value="Unplaced"/>
</dbReference>
<protein>
    <submittedName>
        <fullName evidence="10">LOW QUALITY PROTEIN: uncharacterized protein LOC108557968</fullName>
    </submittedName>
</protein>
<evidence type="ECO:0000256" key="2">
    <source>
        <dbReference type="ARBA" id="ARBA00023136"/>
    </source>
</evidence>
<accession>A0ABM1M6K6</accession>
<feature type="compositionally biased region" description="Polar residues" evidence="6">
    <location>
        <begin position="1532"/>
        <end position="1549"/>
    </location>
</feature>
<dbReference type="Pfam" id="PF13927">
    <property type="entry name" value="Ig_3"/>
    <property type="match status" value="1"/>
</dbReference>
<dbReference type="InterPro" id="IPR003598">
    <property type="entry name" value="Ig_sub2"/>
</dbReference>
<dbReference type="GeneID" id="108557968"/>
<evidence type="ECO:0000259" key="8">
    <source>
        <dbReference type="PROSITE" id="PS50835"/>
    </source>
</evidence>
<feature type="domain" description="Ig-like" evidence="8">
    <location>
        <begin position="786"/>
        <end position="870"/>
    </location>
</feature>
<feature type="compositionally biased region" description="Basic and acidic residues" evidence="6">
    <location>
        <begin position="1550"/>
        <end position="1565"/>
    </location>
</feature>
<feature type="transmembrane region" description="Helical" evidence="7">
    <location>
        <begin position="1122"/>
        <end position="1139"/>
    </location>
</feature>
<evidence type="ECO:0000256" key="4">
    <source>
        <dbReference type="ARBA" id="ARBA00023180"/>
    </source>
</evidence>
<name>A0ABM1M6K6_NICVS</name>
<organism evidence="9 10">
    <name type="scientific">Nicrophorus vespilloides</name>
    <name type="common">Boreal carrion beetle</name>
    <dbReference type="NCBI Taxonomy" id="110193"/>
    <lineage>
        <taxon>Eukaryota</taxon>
        <taxon>Metazoa</taxon>
        <taxon>Ecdysozoa</taxon>
        <taxon>Arthropoda</taxon>
        <taxon>Hexapoda</taxon>
        <taxon>Insecta</taxon>
        <taxon>Pterygota</taxon>
        <taxon>Neoptera</taxon>
        <taxon>Endopterygota</taxon>
        <taxon>Coleoptera</taxon>
        <taxon>Polyphaga</taxon>
        <taxon>Staphyliniformia</taxon>
        <taxon>Silphidae</taxon>
        <taxon>Nicrophorinae</taxon>
        <taxon>Nicrophorus</taxon>
    </lineage>
</organism>
<feature type="region of interest" description="Disordered" evidence="6">
    <location>
        <begin position="1044"/>
        <end position="1091"/>
    </location>
</feature>
<dbReference type="SMART" id="SM00409">
    <property type="entry name" value="IG"/>
    <property type="match status" value="7"/>
</dbReference>
<gene>
    <name evidence="10" type="primary">LOC108557968</name>
</gene>
<reference evidence="10" key="1">
    <citation type="submission" date="2025-08" db="UniProtKB">
        <authorList>
            <consortium name="RefSeq"/>
        </authorList>
    </citation>
    <scope>IDENTIFICATION</scope>
    <source>
        <tissue evidence="10">Whole Larva</tissue>
    </source>
</reference>
<feature type="domain" description="Ig-like" evidence="8">
    <location>
        <begin position="492"/>
        <end position="574"/>
    </location>
</feature>
<keyword evidence="2 7" id="KW-0472">Membrane</keyword>
<proteinExistence type="predicted"/>
<dbReference type="InterPro" id="IPR013162">
    <property type="entry name" value="CD80_C2-set"/>
</dbReference>
<feature type="compositionally biased region" description="Basic residues" evidence="6">
    <location>
        <begin position="1727"/>
        <end position="1745"/>
    </location>
</feature>
<evidence type="ECO:0000256" key="3">
    <source>
        <dbReference type="ARBA" id="ARBA00023157"/>
    </source>
</evidence>
<feature type="domain" description="Ig-like" evidence="8">
    <location>
        <begin position="54"/>
        <end position="154"/>
    </location>
</feature>
<evidence type="ECO:0000256" key="7">
    <source>
        <dbReference type="SAM" id="Phobius"/>
    </source>
</evidence>
<dbReference type="Pfam" id="PF08205">
    <property type="entry name" value="C2-set_2"/>
    <property type="match status" value="2"/>
</dbReference>
<evidence type="ECO:0000256" key="6">
    <source>
        <dbReference type="SAM" id="MobiDB-lite"/>
    </source>
</evidence>
<dbReference type="InterPro" id="IPR007110">
    <property type="entry name" value="Ig-like_dom"/>
</dbReference>
<evidence type="ECO:0000256" key="5">
    <source>
        <dbReference type="ARBA" id="ARBA00023319"/>
    </source>
</evidence>
<keyword evidence="7" id="KW-0812">Transmembrane</keyword>
<keyword evidence="7" id="KW-1133">Transmembrane helix</keyword>
<feature type="compositionally biased region" description="Low complexity" evidence="6">
    <location>
        <begin position="1650"/>
        <end position="1671"/>
    </location>
</feature>
<dbReference type="InterPro" id="IPR003599">
    <property type="entry name" value="Ig_sub"/>
</dbReference>
<dbReference type="SUPFAM" id="SSF48726">
    <property type="entry name" value="Immunoglobulin"/>
    <property type="match status" value="7"/>
</dbReference>
<feature type="domain" description="Ig-like" evidence="8">
    <location>
        <begin position="164"/>
        <end position="267"/>
    </location>
</feature>
<feature type="compositionally biased region" description="Polar residues" evidence="6">
    <location>
        <begin position="1274"/>
        <end position="1290"/>
    </location>
</feature>
<dbReference type="InterPro" id="IPR013783">
    <property type="entry name" value="Ig-like_fold"/>
</dbReference>
<dbReference type="InterPro" id="IPR036179">
    <property type="entry name" value="Ig-like_dom_sf"/>
</dbReference>
<dbReference type="PROSITE" id="PS50835">
    <property type="entry name" value="IG_LIKE"/>
    <property type="match status" value="8"/>
</dbReference>
<feature type="region of interest" description="Disordered" evidence="6">
    <location>
        <begin position="1273"/>
        <end position="1298"/>
    </location>
</feature>
<dbReference type="InterPro" id="IPR051275">
    <property type="entry name" value="Cell_adhesion_signaling"/>
</dbReference>
<keyword evidence="4" id="KW-0325">Glycoprotein</keyword>
<keyword evidence="5" id="KW-0393">Immunoglobulin domain</keyword>
<keyword evidence="9" id="KW-1185">Reference proteome</keyword>
<feature type="domain" description="Ig-like" evidence="8">
    <location>
        <begin position="700"/>
        <end position="781"/>
    </location>
</feature>
<feature type="domain" description="Ig-like" evidence="8">
    <location>
        <begin position="280"/>
        <end position="370"/>
    </location>
</feature>
<dbReference type="SMART" id="SM00408">
    <property type="entry name" value="IGc2"/>
    <property type="match status" value="4"/>
</dbReference>
<keyword evidence="3" id="KW-1015">Disulfide bond</keyword>